<dbReference type="CDD" id="cd03424">
    <property type="entry name" value="NUDIX_ADPRase_Nudt5_UGPPase_Nudt14"/>
    <property type="match status" value="1"/>
</dbReference>
<dbReference type="Proteomes" id="UP000188159">
    <property type="component" value="Chromosome"/>
</dbReference>
<dbReference type="AlphaFoldDB" id="A0A1Q2C3L1"/>
<dbReference type="Gene3D" id="3.90.79.10">
    <property type="entry name" value="Nucleoside Triphosphate Pyrophosphohydrolase"/>
    <property type="match status" value="1"/>
</dbReference>
<evidence type="ECO:0000313" key="5">
    <source>
        <dbReference type="EMBL" id="AQP38332.1"/>
    </source>
</evidence>
<dbReference type="EMBL" id="CP012098">
    <property type="protein sequence ID" value="AQP38332.1"/>
    <property type="molecule type" value="Genomic_DNA"/>
</dbReference>
<organism evidence="5 6">
    <name type="scientific">Anaerostipes hadrus</name>
    <dbReference type="NCBI Taxonomy" id="649756"/>
    <lineage>
        <taxon>Bacteria</taxon>
        <taxon>Bacillati</taxon>
        <taxon>Bacillota</taxon>
        <taxon>Clostridia</taxon>
        <taxon>Lachnospirales</taxon>
        <taxon>Lachnospiraceae</taxon>
        <taxon>Anaerostipes</taxon>
    </lineage>
</organism>
<dbReference type="GO" id="GO:0016462">
    <property type="term" value="F:pyrophosphatase activity"/>
    <property type="evidence" value="ECO:0007669"/>
    <property type="project" value="UniProtKB-ARBA"/>
</dbReference>
<protein>
    <submittedName>
        <fullName evidence="5">NUDIX hydrolase</fullName>
    </submittedName>
</protein>
<dbReference type="GO" id="GO:0019693">
    <property type="term" value="P:ribose phosphate metabolic process"/>
    <property type="evidence" value="ECO:0007669"/>
    <property type="project" value="TreeGrafter"/>
</dbReference>
<dbReference type="Pfam" id="PF00293">
    <property type="entry name" value="NUDIX"/>
    <property type="match status" value="1"/>
</dbReference>
<dbReference type="PRINTS" id="PR00502">
    <property type="entry name" value="NUDIXFAMILY"/>
</dbReference>
<comment type="cofactor">
    <cofactor evidence="1">
        <name>Mg(2+)</name>
        <dbReference type="ChEBI" id="CHEBI:18420"/>
    </cofactor>
</comment>
<dbReference type="PROSITE" id="PS51462">
    <property type="entry name" value="NUDIX"/>
    <property type="match status" value="1"/>
</dbReference>
<proteinExistence type="inferred from homology"/>
<dbReference type="InterPro" id="IPR000086">
    <property type="entry name" value="NUDIX_hydrolase_dom"/>
</dbReference>
<evidence type="ECO:0000256" key="2">
    <source>
        <dbReference type="ARBA" id="ARBA00022801"/>
    </source>
</evidence>
<evidence type="ECO:0000259" key="4">
    <source>
        <dbReference type="PROSITE" id="PS51462"/>
    </source>
</evidence>
<accession>A0A1Q2C3L1</accession>
<name>A0A1Q2C3L1_ANAHA</name>
<dbReference type="GO" id="GO:0006753">
    <property type="term" value="P:nucleoside phosphate metabolic process"/>
    <property type="evidence" value="ECO:0007669"/>
    <property type="project" value="TreeGrafter"/>
</dbReference>
<dbReference type="PANTHER" id="PTHR11839:SF18">
    <property type="entry name" value="NUDIX HYDROLASE DOMAIN-CONTAINING PROTEIN"/>
    <property type="match status" value="1"/>
</dbReference>
<gene>
    <name evidence="5" type="ORF">DO83_00950</name>
</gene>
<dbReference type="RefSeq" id="WP_077325196.1">
    <property type="nucleotide sequence ID" value="NZ_CP012098.1"/>
</dbReference>
<dbReference type="InterPro" id="IPR015797">
    <property type="entry name" value="NUDIX_hydrolase-like_dom_sf"/>
</dbReference>
<dbReference type="SUPFAM" id="SSF55811">
    <property type="entry name" value="Nudix"/>
    <property type="match status" value="1"/>
</dbReference>
<dbReference type="PANTHER" id="PTHR11839">
    <property type="entry name" value="UDP/ADP-SUGAR PYROPHOSPHATASE"/>
    <property type="match status" value="1"/>
</dbReference>
<evidence type="ECO:0000313" key="6">
    <source>
        <dbReference type="Proteomes" id="UP000188159"/>
    </source>
</evidence>
<keyword evidence="2 3" id="KW-0378">Hydrolase</keyword>
<comment type="similarity">
    <text evidence="3">Belongs to the Nudix hydrolase family.</text>
</comment>
<dbReference type="InterPro" id="IPR020084">
    <property type="entry name" value="NUDIX_hydrolase_CS"/>
</dbReference>
<evidence type="ECO:0000256" key="1">
    <source>
        <dbReference type="ARBA" id="ARBA00001946"/>
    </source>
</evidence>
<dbReference type="PROSITE" id="PS00893">
    <property type="entry name" value="NUDIX_BOX"/>
    <property type="match status" value="1"/>
</dbReference>
<evidence type="ECO:0000256" key="3">
    <source>
        <dbReference type="RuleBase" id="RU003476"/>
    </source>
</evidence>
<dbReference type="InterPro" id="IPR020476">
    <property type="entry name" value="Nudix_hydrolase"/>
</dbReference>
<sequence>MSKINKITPLTNVKFLNLYELEAENKFGDSHPYYVASRKNENMMMAATKEVIPDGVVIYSLFGEKADHLIMVRQFRYPLNDYIYELPAGLIDPGESIKETAIREMKEETGLTFTPAEFDDFLSRPHFSSAGMTDETNCTVYGISTGMPNLDHLEPNEDLSVELVDKNEAKRILREENLSVKAYYLLLHFIQSDPSDPFAFLKLD</sequence>
<feature type="domain" description="Nudix hydrolase" evidence="4">
    <location>
        <begin position="49"/>
        <end position="189"/>
    </location>
</feature>
<reference evidence="5 6" key="1">
    <citation type="journal article" date="2016" name="Sci. Rep.">
        <title>Accelerated dysbiosis of gut microbiota during aggravation of DSS-induced colitis by a butyrate-producing bacterium.</title>
        <authorList>
            <person name="Zhang Q."/>
            <person name="Wu Y."/>
            <person name="Wang J."/>
            <person name="Wu G."/>
            <person name="Long W."/>
            <person name="Xue Z."/>
            <person name="Wang L."/>
            <person name="Zhang X."/>
            <person name="Pang X."/>
            <person name="Zhao Y."/>
            <person name="Zhao L."/>
            <person name="Zhang C."/>
        </authorList>
    </citation>
    <scope>NUCLEOTIDE SEQUENCE [LARGE SCALE GENOMIC DNA]</scope>
    <source>
        <strain evidence="5 6">BPB5</strain>
    </source>
</reference>